<dbReference type="Proteomes" id="UP000186997">
    <property type="component" value="Unassembled WGS sequence"/>
</dbReference>
<reference evidence="3" key="1">
    <citation type="submission" date="2017-01" db="EMBL/GenBank/DDBJ databases">
        <authorList>
            <person name="Varghese N."/>
            <person name="Submissions S."/>
        </authorList>
    </citation>
    <scope>NUCLEOTIDE SEQUENCE [LARGE SCALE GENOMIC DNA]</scope>
    <source>
        <strain evidence="3">DSM 29591</strain>
    </source>
</reference>
<feature type="region of interest" description="Disordered" evidence="1">
    <location>
        <begin position="629"/>
        <end position="661"/>
    </location>
</feature>
<dbReference type="EMBL" id="FTPR01000001">
    <property type="protein sequence ID" value="SIT81777.1"/>
    <property type="molecule type" value="Genomic_DNA"/>
</dbReference>
<evidence type="ECO:0000313" key="3">
    <source>
        <dbReference type="Proteomes" id="UP000186997"/>
    </source>
</evidence>
<protein>
    <recommendedName>
        <fullName evidence="4">Type IV pilus biogenesis protein PilP</fullName>
    </recommendedName>
</protein>
<name>A0A1R3WTY7_9RHOB</name>
<dbReference type="AlphaFoldDB" id="A0A1R3WTY7"/>
<feature type="region of interest" description="Disordered" evidence="1">
    <location>
        <begin position="316"/>
        <end position="338"/>
    </location>
</feature>
<proteinExistence type="predicted"/>
<organism evidence="2 3">
    <name type="scientific">Yoonia rosea</name>
    <dbReference type="NCBI Taxonomy" id="287098"/>
    <lineage>
        <taxon>Bacteria</taxon>
        <taxon>Pseudomonadati</taxon>
        <taxon>Pseudomonadota</taxon>
        <taxon>Alphaproteobacteria</taxon>
        <taxon>Rhodobacterales</taxon>
        <taxon>Paracoccaceae</taxon>
        <taxon>Yoonia</taxon>
    </lineage>
</organism>
<feature type="compositionally biased region" description="Low complexity" evidence="1">
    <location>
        <begin position="642"/>
        <end position="651"/>
    </location>
</feature>
<feature type="compositionally biased region" description="Low complexity" evidence="1">
    <location>
        <begin position="316"/>
        <end position="326"/>
    </location>
</feature>
<keyword evidence="3" id="KW-1185">Reference proteome</keyword>
<accession>A0A1R3WTY7</accession>
<evidence type="ECO:0008006" key="4">
    <source>
        <dbReference type="Google" id="ProtNLM"/>
    </source>
</evidence>
<gene>
    <name evidence="2" type="ORF">SAMN05421665_1330</name>
</gene>
<sequence>MITNFALSLSLDGIELLHRVPRGWRPIGRVDVASKTLEEDLSALREKALLIEPDGLRTKLVIPLDQIKYIALDGTRATEDDIHAALDGATPYALGDLVIDSEKSGGRTHVAAVARETLNEAEAFADAHGFQPVAFVAVPEPFTFQKEVFFGPTDIARSIVGPDAIIERDALPVMPVGTRIKSRLLVFDQAGIAEEATYKDDLAILMAAQDTRESTGAPEPQMTDEAADTPAIAVQKQTIWVDLIPSEYHAPAAPETPDAATQTPRPAAASLAKPVLFDLVIPEHHRQSHKKAGSPLVGVFSGKKSAAPAVSLGAPAPSVAAPAVAPQTNRPTVKPETNKRPALIAAGIAAAALVLGGIIWSQQTTTETTARAPEPVTAAATEEVIVAQAPIEQPSVAEAAPETGPEIAAFAIPDLVAPQATGSELAAIGPETPATRSTAPAELAVAAADAPLTSVQAPPAPPPAEETAQATVGAPVLRAQVLSPDEAERIYEATGVWQRAPRFFDVPSGVEPLAFDRPADIAAPARLTRPNMAQLDTFETDLSFIAPANPPAPEVTFARDADGFILATEEGTVTPEGALVFAGLPDLAITPRPELSQADLERFALLAPAPEGVVIIPGTPAVVPPLRPADAALPEPEEAPEDTTIASATPAPEAPTPGGVGLGGLELQNTGAISLDTAVVEERALVDLRPRLRPDGLAARVDPGTPDITDILAGIAAEDATLRFDSSTALAVVLSIRPDTRPSNFANVVAAASARARTQPAAPAPSAPASAAPVVAAAPVAPQNVQPVPGGVARAATQEDAIRLREINLIGVYGRPNARRALVRLSNGRYVRVEIGSELDGGQVTAIGDSALNYVKRGRTYAIELP</sequence>
<dbReference type="STRING" id="287098.SAMN05421665_1330"/>
<dbReference type="RefSeq" id="WP_076658906.1">
    <property type="nucleotide sequence ID" value="NZ_FTPR01000001.1"/>
</dbReference>
<evidence type="ECO:0000313" key="2">
    <source>
        <dbReference type="EMBL" id="SIT81777.1"/>
    </source>
</evidence>
<evidence type="ECO:0000256" key="1">
    <source>
        <dbReference type="SAM" id="MobiDB-lite"/>
    </source>
</evidence>